<evidence type="ECO:0000256" key="1">
    <source>
        <dbReference type="ARBA" id="ARBA00004651"/>
    </source>
</evidence>
<comment type="subcellular location">
    <subcellularLocation>
        <location evidence="1">Cell membrane</location>
        <topology evidence="1">Multi-pass membrane protein</topology>
    </subcellularLocation>
</comment>
<keyword evidence="3 6" id="KW-0812">Transmembrane</keyword>
<dbReference type="PANTHER" id="PTHR33778">
    <property type="entry name" value="PROTEIN MGTC"/>
    <property type="match status" value="1"/>
</dbReference>
<keyword evidence="5 6" id="KW-0472">Membrane</keyword>
<proteinExistence type="predicted"/>
<feature type="domain" description="MgtC/SapB/SrpB/YhiD N-terminal" evidence="7">
    <location>
        <begin position="116"/>
        <end position="245"/>
    </location>
</feature>
<evidence type="ECO:0000256" key="4">
    <source>
        <dbReference type="ARBA" id="ARBA00022989"/>
    </source>
</evidence>
<dbReference type="GO" id="GO:0005886">
    <property type="term" value="C:plasma membrane"/>
    <property type="evidence" value="ECO:0007669"/>
    <property type="project" value="UniProtKB-SubCell"/>
</dbReference>
<keyword evidence="4 6" id="KW-1133">Transmembrane helix</keyword>
<feature type="transmembrane region" description="Helical" evidence="6">
    <location>
        <begin position="141"/>
        <end position="162"/>
    </location>
</feature>
<name>A0ABD3R921_9STRA</name>
<reference evidence="8 9" key="1">
    <citation type="submission" date="2024-10" db="EMBL/GenBank/DDBJ databases">
        <title>Updated reference genomes for cyclostephanoid diatoms.</title>
        <authorList>
            <person name="Roberts W.R."/>
            <person name="Alverson A.J."/>
        </authorList>
    </citation>
    <scope>NUCLEOTIDE SEQUENCE [LARGE SCALE GENOMIC DNA]</scope>
    <source>
        <strain evidence="8 9">AJA228-03</strain>
    </source>
</reference>
<keyword evidence="2" id="KW-1003">Cell membrane</keyword>
<dbReference type="InterPro" id="IPR003416">
    <property type="entry name" value="MgtC/SapB/SrpB/YhiD_fam"/>
</dbReference>
<evidence type="ECO:0000256" key="5">
    <source>
        <dbReference type="ARBA" id="ARBA00023136"/>
    </source>
</evidence>
<dbReference type="EMBL" id="JALLPB020000407">
    <property type="protein sequence ID" value="KAL3809434.1"/>
    <property type="molecule type" value="Genomic_DNA"/>
</dbReference>
<gene>
    <name evidence="8" type="ORF">ACHAXA_004003</name>
</gene>
<evidence type="ECO:0000313" key="8">
    <source>
        <dbReference type="EMBL" id="KAL3809434.1"/>
    </source>
</evidence>
<dbReference type="InterPro" id="IPR049177">
    <property type="entry name" value="MgtC_SapB_SrpB_YhiD_N"/>
</dbReference>
<accession>A0ABD3R921</accession>
<feature type="transmembrane region" description="Helical" evidence="6">
    <location>
        <begin position="112"/>
        <end position="129"/>
    </location>
</feature>
<sequence length="303" mass="32676">MALAGTQGHDHRQSYLRIIPTLIMPSRKDIVYAILAIYVACTAIAVILEPLATDLPCDGDDGGRSGGVVPPSHPTGDSSSIKFPNVLFSYRPCSYNERYYQLMGLTRRECRFGRHMVASVLLGGAIGYERRSADRPAGMRTMSVVSLASCLFTINSTFVFMIGPMHWDPARVSAAVPSGVGFLGAGLMVQDVLRDDNTGHTTRTIRGIATAASVWLSAAVGIACGGGLYFAATFTSALLMALLRFGPRSAITSRATSMIDVVDDVSRDGSSALPMISSETERRWERDIVKFRSGARSQSLNFH</sequence>
<evidence type="ECO:0000313" key="9">
    <source>
        <dbReference type="Proteomes" id="UP001530377"/>
    </source>
</evidence>
<dbReference type="PRINTS" id="PR01837">
    <property type="entry name" value="MGTCSAPBPROT"/>
</dbReference>
<feature type="transmembrane region" description="Helical" evidence="6">
    <location>
        <begin position="30"/>
        <end position="48"/>
    </location>
</feature>
<feature type="transmembrane region" description="Helical" evidence="6">
    <location>
        <begin position="174"/>
        <end position="193"/>
    </location>
</feature>
<dbReference type="Proteomes" id="UP001530377">
    <property type="component" value="Unassembled WGS sequence"/>
</dbReference>
<keyword evidence="9" id="KW-1185">Reference proteome</keyword>
<protein>
    <recommendedName>
        <fullName evidence="7">MgtC/SapB/SrpB/YhiD N-terminal domain-containing protein</fullName>
    </recommendedName>
</protein>
<evidence type="ECO:0000256" key="2">
    <source>
        <dbReference type="ARBA" id="ARBA00022475"/>
    </source>
</evidence>
<comment type="caution">
    <text evidence="8">The sequence shown here is derived from an EMBL/GenBank/DDBJ whole genome shotgun (WGS) entry which is preliminary data.</text>
</comment>
<dbReference type="Pfam" id="PF02308">
    <property type="entry name" value="MgtC"/>
    <property type="match status" value="1"/>
</dbReference>
<evidence type="ECO:0000256" key="3">
    <source>
        <dbReference type="ARBA" id="ARBA00022692"/>
    </source>
</evidence>
<dbReference type="AlphaFoldDB" id="A0ABD3R921"/>
<evidence type="ECO:0000259" key="7">
    <source>
        <dbReference type="Pfam" id="PF02308"/>
    </source>
</evidence>
<evidence type="ECO:0000256" key="6">
    <source>
        <dbReference type="SAM" id="Phobius"/>
    </source>
</evidence>
<dbReference type="PANTHER" id="PTHR33778:SF1">
    <property type="entry name" value="MAGNESIUM TRANSPORTER YHID-RELATED"/>
    <property type="match status" value="1"/>
</dbReference>
<organism evidence="8 9">
    <name type="scientific">Cyclostephanos tholiformis</name>
    <dbReference type="NCBI Taxonomy" id="382380"/>
    <lineage>
        <taxon>Eukaryota</taxon>
        <taxon>Sar</taxon>
        <taxon>Stramenopiles</taxon>
        <taxon>Ochrophyta</taxon>
        <taxon>Bacillariophyta</taxon>
        <taxon>Coscinodiscophyceae</taxon>
        <taxon>Thalassiosirophycidae</taxon>
        <taxon>Stephanodiscales</taxon>
        <taxon>Stephanodiscaceae</taxon>
        <taxon>Cyclostephanos</taxon>
    </lineage>
</organism>